<reference evidence="2 3" key="1">
    <citation type="submission" date="2017-07" db="EMBL/GenBank/DDBJ databases">
        <authorList>
            <person name="Talla V."/>
            <person name="Backstrom N."/>
        </authorList>
    </citation>
    <scope>NUCLEOTIDE SEQUENCE [LARGE SCALE GENOMIC DNA]</scope>
</reference>
<proteinExistence type="predicted"/>
<keyword evidence="3" id="KW-1185">Reference proteome</keyword>
<keyword evidence="1" id="KW-0812">Transmembrane</keyword>
<keyword evidence="1" id="KW-1133">Transmembrane helix</keyword>
<feature type="transmembrane region" description="Helical" evidence="1">
    <location>
        <begin position="92"/>
        <end position="111"/>
    </location>
</feature>
<feature type="transmembrane region" description="Helical" evidence="1">
    <location>
        <begin position="23"/>
        <end position="40"/>
    </location>
</feature>
<evidence type="ECO:0000256" key="1">
    <source>
        <dbReference type="SAM" id="Phobius"/>
    </source>
</evidence>
<gene>
    <name evidence="2" type="ORF">LSINAPIS_LOCUS3383</name>
</gene>
<sequence>MAQVGANMEYQEYKWAYSIMDSSRVSACLISMLLIVYGSFRSLNMEREAREKAEREKEASLLGNKTACTDVEHYASAMLPARLFCCAARHVLFLRLCSNTLIACAALAFLLTPLCQYVAGGSGRGAVCGRYSAPELAAALVAAAIVSVNGHGIVRYIYSTDSTALAEGLHSAAHWAVALRRLLGLLLLLHIHHQCHGQSCHEARGESDERGSTTVATGRCHEGRAQAVAPGQARVPLHASSGTLLYA</sequence>
<keyword evidence="1" id="KW-0472">Membrane</keyword>
<organism evidence="2 3">
    <name type="scientific">Leptidea sinapis</name>
    <dbReference type="NCBI Taxonomy" id="189913"/>
    <lineage>
        <taxon>Eukaryota</taxon>
        <taxon>Metazoa</taxon>
        <taxon>Ecdysozoa</taxon>
        <taxon>Arthropoda</taxon>
        <taxon>Hexapoda</taxon>
        <taxon>Insecta</taxon>
        <taxon>Pterygota</taxon>
        <taxon>Neoptera</taxon>
        <taxon>Endopterygota</taxon>
        <taxon>Lepidoptera</taxon>
        <taxon>Glossata</taxon>
        <taxon>Ditrysia</taxon>
        <taxon>Papilionoidea</taxon>
        <taxon>Pieridae</taxon>
        <taxon>Dismorphiinae</taxon>
        <taxon>Leptidea</taxon>
    </lineage>
</organism>
<dbReference type="EMBL" id="FZQP02000793">
    <property type="protein sequence ID" value="VVC90492.1"/>
    <property type="molecule type" value="Genomic_DNA"/>
</dbReference>
<dbReference type="Proteomes" id="UP000324832">
    <property type="component" value="Unassembled WGS sequence"/>
</dbReference>
<name>A0A5E4PZ69_9NEOP</name>
<evidence type="ECO:0000313" key="2">
    <source>
        <dbReference type="EMBL" id="VVC90492.1"/>
    </source>
</evidence>
<protein>
    <submittedName>
        <fullName evidence="2">Uncharacterized protein</fullName>
    </submittedName>
</protein>
<evidence type="ECO:0000313" key="3">
    <source>
        <dbReference type="Proteomes" id="UP000324832"/>
    </source>
</evidence>
<accession>A0A5E4PZ69</accession>
<dbReference type="AlphaFoldDB" id="A0A5E4PZ69"/>